<protein>
    <submittedName>
        <fullName evidence="2">Uncharacterized protein</fullName>
    </submittedName>
</protein>
<evidence type="ECO:0000256" key="1">
    <source>
        <dbReference type="SAM" id="SignalP"/>
    </source>
</evidence>
<keyword evidence="3" id="KW-1185">Reference proteome</keyword>
<reference evidence="2 3" key="1">
    <citation type="submission" date="2019-10" db="EMBL/GenBank/DDBJ databases">
        <authorList>
            <person name="Palmer J.M."/>
        </authorList>
    </citation>
    <scope>NUCLEOTIDE SEQUENCE [LARGE SCALE GENOMIC DNA]</scope>
    <source>
        <strain evidence="2 3">TWF730</strain>
    </source>
</reference>
<dbReference type="AlphaFoldDB" id="A0AAV9UI43"/>
<feature type="signal peptide" evidence="1">
    <location>
        <begin position="1"/>
        <end position="17"/>
    </location>
</feature>
<sequence length="66" mass="7191">MKFTLVALVSVFGLVAANPVALPNPVPFYETEPAAFAQLAKRDCSSCINKIRCCAFPPNVNYCHKC</sequence>
<feature type="chain" id="PRO_5043620188" evidence="1">
    <location>
        <begin position="18"/>
        <end position="66"/>
    </location>
</feature>
<dbReference type="Proteomes" id="UP001373714">
    <property type="component" value="Unassembled WGS sequence"/>
</dbReference>
<gene>
    <name evidence="2" type="ORF">TWF730_001588</name>
</gene>
<evidence type="ECO:0000313" key="2">
    <source>
        <dbReference type="EMBL" id="KAK6342110.1"/>
    </source>
</evidence>
<name>A0AAV9UI43_9PEZI</name>
<dbReference type="EMBL" id="JAVHNS010000010">
    <property type="protein sequence ID" value="KAK6342110.1"/>
    <property type="molecule type" value="Genomic_DNA"/>
</dbReference>
<evidence type="ECO:0000313" key="3">
    <source>
        <dbReference type="Proteomes" id="UP001373714"/>
    </source>
</evidence>
<organism evidence="2 3">
    <name type="scientific">Orbilia blumenaviensis</name>
    <dbReference type="NCBI Taxonomy" id="1796055"/>
    <lineage>
        <taxon>Eukaryota</taxon>
        <taxon>Fungi</taxon>
        <taxon>Dikarya</taxon>
        <taxon>Ascomycota</taxon>
        <taxon>Pezizomycotina</taxon>
        <taxon>Orbiliomycetes</taxon>
        <taxon>Orbiliales</taxon>
        <taxon>Orbiliaceae</taxon>
        <taxon>Orbilia</taxon>
    </lineage>
</organism>
<accession>A0AAV9UI43</accession>
<comment type="caution">
    <text evidence="2">The sequence shown here is derived from an EMBL/GenBank/DDBJ whole genome shotgun (WGS) entry which is preliminary data.</text>
</comment>
<keyword evidence="1" id="KW-0732">Signal</keyword>
<proteinExistence type="predicted"/>